<dbReference type="SUPFAM" id="SSF53335">
    <property type="entry name" value="S-adenosyl-L-methionine-dependent methyltransferases"/>
    <property type="match status" value="1"/>
</dbReference>
<name>A0A0E9MNH2_9SPHN</name>
<dbReference type="Proteomes" id="UP000033202">
    <property type="component" value="Unassembled WGS sequence"/>
</dbReference>
<comment type="caution">
    <text evidence="2">The sequence shown here is derived from an EMBL/GenBank/DDBJ whole genome shotgun (WGS) entry which is preliminary data.</text>
</comment>
<feature type="domain" description="Methyltransferase" evidence="1">
    <location>
        <begin position="75"/>
        <end position="156"/>
    </location>
</feature>
<evidence type="ECO:0000259" key="1">
    <source>
        <dbReference type="Pfam" id="PF13649"/>
    </source>
</evidence>
<dbReference type="CDD" id="cd02440">
    <property type="entry name" value="AdoMet_MTases"/>
    <property type="match status" value="1"/>
</dbReference>
<evidence type="ECO:0000313" key="2">
    <source>
        <dbReference type="EMBL" id="GAO39048.1"/>
    </source>
</evidence>
<gene>
    <name evidence="2" type="ORF">SCH01S_25_00280</name>
</gene>
<dbReference type="AlphaFoldDB" id="A0A0E9MNH2"/>
<dbReference type="RefSeq" id="WP_052733808.1">
    <property type="nucleotide sequence ID" value="NZ_BBWU01000025.1"/>
</dbReference>
<dbReference type="InterPro" id="IPR041698">
    <property type="entry name" value="Methyltransf_25"/>
</dbReference>
<dbReference type="InterPro" id="IPR029063">
    <property type="entry name" value="SAM-dependent_MTases_sf"/>
</dbReference>
<organism evidence="2 3">
    <name type="scientific">Sphingomonas changbaiensis NBRC 104936</name>
    <dbReference type="NCBI Taxonomy" id="1219043"/>
    <lineage>
        <taxon>Bacteria</taxon>
        <taxon>Pseudomonadati</taxon>
        <taxon>Pseudomonadota</taxon>
        <taxon>Alphaproteobacteria</taxon>
        <taxon>Sphingomonadales</taxon>
        <taxon>Sphingomonadaceae</taxon>
        <taxon>Sphingomonas</taxon>
    </lineage>
</organism>
<dbReference type="OrthoDB" id="529131at2"/>
<sequence>MRAIKKLIRQTPIVGPSLSHLNRWLDAKKFDTSEDYWEERYRTGGNSGPGSYGRLAEFKARKINAIVAEKGIRTVAEFGCGDGNQLLLADYPSYVGFDVSETVLQSCRVKFKEKKNFSFRHASSYSGEKFDLSMSLDVIFHLVEDDVFHKYMANLFSASDKYVLIYSSDFDDSGEFGAHVKNRDFKRWVGKNAPEFVLESRISNPFPFNGDHEETSFCDLFLYKRA</sequence>
<protein>
    <recommendedName>
        <fullName evidence="1">Methyltransferase domain-containing protein</fullName>
    </recommendedName>
</protein>
<keyword evidence="3" id="KW-1185">Reference proteome</keyword>
<reference evidence="2 3" key="1">
    <citation type="submission" date="2015-04" db="EMBL/GenBank/DDBJ databases">
        <title>Whole genome shotgun sequence of Sphingomonas changbaiensis NBRC 104936.</title>
        <authorList>
            <person name="Katano-Makiyama Y."/>
            <person name="Hosoyama A."/>
            <person name="Hashimoto M."/>
            <person name="Noguchi M."/>
            <person name="Tsuchikane K."/>
            <person name="Ohji S."/>
            <person name="Yamazoe A."/>
            <person name="Ichikawa N."/>
            <person name="Kimura A."/>
            <person name="Fujita N."/>
        </authorList>
    </citation>
    <scope>NUCLEOTIDE SEQUENCE [LARGE SCALE GENOMIC DNA]</scope>
    <source>
        <strain evidence="2 3">NBRC 104936</strain>
    </source>
</reference>
<dbReference type="EMBL" id="BBWU01000025">
    <property type="protein sequence ID" value="GAO39048.1"/>
    <property type="molecule type" value="Genomic_DNA"/>
</dbReference>
<dbReference type="Gene3D" id="3.40.50.150">
    <property type="entry name" value="Vaccinia Virus protein VP39"/>
    <property type="match status" value="1"/>
</dbReference>
<evidence type="ECO:0000313" key="3">
    <source>
        <dbReference type="Proteomes" id="UP000033202"/>
    </source>
</evidence>
<dbReference type="STRING" id="1219043.SCH01S_25_00280"/>
<dbReference type="Pfam" id="PF13649">
    <property type="entry name" value="Methyltransf_25"/>
    <property type="match status" value="1"/>
</dbReference>
<proteinExistence type="predicted"/>
<accession>A0A0E9MNH2</accession>